<reference evidence="1" key="1">
    <citation type="journal article" date="2014" name="Int. J. Syst. Evol. Microbiol.">
        <title>Complete genome sequence of Corynebacterium casei LMG S-19264T (=DSM 44701T), isolated from a smear-ripened cheese.</title>
        <authorList>
            <consortium name="US DOE Joint Genome Institute (JGI-PGF)"/>
            <person name="Walter F."/>
            <person name="Albersmeier A."/>
            <person name="Kalinowski J."/>
            <person name="Ruckert C."/>
        </authorList>
    </citation>
    <scope>NUCLEOTIDE SEQUENCE</scope>
    <source>
        <strain evidence="1">KCTC 42097</strain>
    </source>
</reference>
<evidence type="ECO:0000313" key="2">
    <source>
        <dbReference type="Proteomes" id="UP000641137"/>
    </source>
</evidence>
<reference evidence="1" key="2">
    <citation type="submission" date="2020-09" db="EMBL/GenBank/DDBJ databases">
        <authorList>
            <person name="Sun Q."/>
            <person name="Kim S."/>
        </authorList>
    </citation>
    <scope>NUCLEOTIDE SEQUENCE</scope>
    <source>
        <strain evidence="1">KCTC 42097</strain>
    </source>
</reference>
<dbReference type="Proteomes" id="UP000641137">
    <property type="component" value="Unassembled WGS sequence"/>
</dbReference>
<name>A0A8J3DLJ0_9HYPH</name>
<comment type="caution">
    <text evidence="1">The sequence shown here is derived from an EMBL/GenBank/DDBJ whole genome shotgun (WGS) entry which is preliminary data.</text>
</comment>
<proteinExistence type="predicted"/>
<organism evidence="1 2">
    <name type="scientific">Limoniibacter endophyticus</name>
    <dbReference type="NCBI Taxonomy" id="1565040"/>
    <lineage>
        <taxon>Bacteria</taxon>
        <taxon>Pseudomonadati</taxon>
        <taxon>Pseudomonadota</taxon>
        <taxon>Alphaproteobacteria</taxon>
        <taxon>Hyphomicrobiales</taxon>
        <taxon>Bartonellaceae</taxon>
        <taxon>Limoniibacter</taxon>
    </lineage>
</organism>
<protein>
    <submittedName>
        <fullName evidence="1">Uncharacterized protein</fullName>
    </submittedName>
</protein>
<accession>A0A8J3DLJ0</accession>
<evidence type="ECO:0000313" key="1">
    <source>
        <dbReference type="EMBL" id="GHC61777.1"/>
    </source>
</evidence>
<dbReference type="EMBL" id="BMZO01000001">
    <property type="protein sequence ID" value="GHC61777.1"/>
    <property type="molecule type" value="Genomic_DNA"/>
</dbReference>
<sequence length="73" mass="8687">MNALARMHRVDNERDSYRFEIEDRVTHVDGTMPAVVFWRSRSSRGREMYGVLDGDRERYFCGEVLKIDQSMNK</sequence>
<dbReference type="AlphaFoldDB" id="A0A8J3DLJ0"/>
<keyword evidence="2" id="KW-1185">Reference proteome</keyword>
<gene>
    <name evidence="1" type="ORF">GCM10010136_02540</name>
</gene>